<keyword evidence="7 9" id="KW-1015">Disulfide bond</keyword>
<feature type="chain" id="PRO_5030972509" evidence="10">
    <location>
        <begin position="29"/>
        <end position="363"/>
    </location>
</feature>
<dbReference type="GO" id="GO:0004252">
    <property type="term" value="F:serine-type endopeptidase activity"/>
    <property type="evidence" value="ECO:0007669"/>
    <property type="project" value="InterPro"/>
</dbReference>
<dbReference type="GO" id="GO:0005576">
    <property type="term" value="C:extracellular region"/>
    <property type="evidence" value="ECO:0007669"/>
    <property type="project" value="InterPro"/>
</dbReference>
<dbReference type="InterPro" id="IPR009003">
    <property type="entry name" value="Peptidase_S1_PA"/>
</dbReference>
<dbReference type="PIRSF" id="PIRSF001134">
    <property type="entry name" value="Streptogrisin"/>
    <property type="match status" value="1"/>
</dbReference>
<evidence type="ECO:0000256" key="4">
    <source>
        <dbReference type="ARBA" id="ARBA00022801"/>
    </source>
</evidence>
<evidence type="ECO:0000256" key="6">
    <source>
        <dbReference type="ARBA" id="ARBA00023145"/>
    </source>
</evidence>
<feature type="active site" description="Charge relay system" evidence="8">
    <location>
        <position position="324"/>
    </location>
</feature>
<dbReference type="InterPro" id="IPR001316">
    <property type="entry name" value="Pept_S1A_streptogrisin"/>
</dbReference>
<reference evidence="13 14" key="1">
    <citation type="submission" date="2020-03" db="EMBL/GenBank/DDBJ databases">
        <title>Sequencing the genomes of 1000 actinobacteria strains.</title>
        <authorList>
            <person name="Klenk H.-P."/>
        </authorList>
    </citation>
    <scope>NUCLEOTIDE SEQUENCE [LARGE SCALE GENOMIC DNA]</scope>
    <source>
        <strain evidence="13 14">DSM 45685</strain>
    </source>
</reference>
<dbReference type="Pfam" id="PF00089">
    <property type="entry name" value="Trypsin"/>
    <property type="match status" value="1"/>
</dbReference>
<evidence type="ECO:0000256" key="9">
    <source>
        <dbReference type="PIRSR" id="PIRSR001134-2"/>
    </source>
</evidence>
<keyword evidence="3 10" id="KW-0732">Signal</keyword>
<proteinExistence type="inferred from homology"/>
<evidence type="ECO:0000313" key="14">
    <source>
        <dbReference type="Proteomes" id="UP000545493"/>
    </source>
</evidence>
<dbReference type="Pfam" id="PF02983">
    <property type="entry name" value="Pro_Al_protease"/>
    <property type="match status" value="1"/>
</dbReference>
<evidence type="ECO:0000256" key="1">
    <source>
        <dbReference type="ARBA" id="ARBA00007664"/>
    </source>
</evidence>
<evidence type="ECO:0000313" key="13">
    <source>
        <dbReference type="EMBL" id="NIJ14258.1"/>
    </source>
</evidence>
<dbReference type="GO" id="GO:0006508">
    <property type="term" value="P:proteolysis"/>
    <property type="evidence" value="ECO:0007669"/>
    <property type="project" value="UniProtKB-KW"/>
</dbReference>
<comment type="caution">
    <text evidence="13">The sequence shown here is derived from an EMBL/GenBank/DDBJ whole genome shotgun (WGS) entry which is preliminary data.</text>
</comment>
<accession>A0A7X5ZST9</accession>
<feature type="active site" description="Charge relay system" evidence="8">
    <location>
        <position position="244"/>
    </location>
</feature>
<dbReference type="SUPFAM" id="SSF50494">
    <property type="entry name" value="Trypsin-like serine proteases"/>
    <property type="match status" value="1"/>
</dbReference>
<evidence type="ECO:0000259" key="11">
    <source>
        <dbReference type="Pfam" id="PF00089"/>
    </source>
</evidence>
<evidence type="ECO:0000256" key="5">
    <source>
        <dbReference type="ARBA" id="ARBA00022825"/>
    </source>
</evidence>
<protein>
    <submittedName>
        <fullName evidence="13">Streptogrisin D</fullName>
        <ecNumber evidence="13">3.4.21.-</ecNumber>
    </submittedName>
</protein>
<evidence type="ECO:0000259" key="12">
    <source>
        <dbReference type="Pfam" id="PF02983"/>
    </source>
</evidence>
<feature type="disulfide bond" evidence="9">
    <location>
        <begin position="282"/>
        <end position="292"/>
    </location>
</feature>
<dbReference type="EC" id="3.4.21.-" evidence="13"/>
<dbReference type="AlphaFoldDB" id="A0A7X5ZST9"/>
<dbReference type="InterPro" id="IPR004236">
    <property type="entry name" value="Pept_S1_alpha_lytic"/>
</dbReference>
<dbReference type="PRINTS" id="PR00861">
    <property type="entry name" value="ALYTICPTASE"/>
</dbReference>
<evidence type="ECO:0000256" key="10">
    <source>
        <dbReference type="SAM" id="SignalP"/>
    </source>
</evidence>
<dbReference type="RefSeq" id="WP_167175027.1">
    <property type="nucleotide sequence ID" value="NZ_JAAOYM010000001.1"/>
</dbReference>
<feature type="domain" description="Peptidase S1" evidence="11">
    <location>
        <begin position="235"/>
        <end position="343"/>
    </location>
</feature>
<organism evidence="13 14">
    <name type="scientific">Saccharomonospora amisosensis</name>
    <dbReference type="NCBI Taxonomy" id="1128677"/>
    <lineage>
        <taxon>Bacteria</taxon>
        <taxon>Bacillati</taxon>
        <taxon>Actinomycetota</taxon>
        <taxon>Actinomycetes</taxon>
        <taxon>Pseudonocardiales</taxon>
        <taxon>Pseudonocardiaceae</taxon>
        <taxon>Saccharomonospora</taxon>
    </lineage>
</organism>
<dbReference type="InterPro" id="IPR043504">
    <property type="entry name" value="Peptidase_S1_PA_chymotrypsin"/>
</dbReference>
<keyword evidence="6" id="KW-0865">Zymogen</keyword>
<dbReference type="EMBL" id="JAAOYM010000001">
    <property type="protein sequence ID" value="NIJ14258.1"/>
    <property type="molecule type" value="Genomic_DNA"/>
</dbReference>
<keyword evidence="14" id="KW-1185">Reference proteome</keyword>
<keyword evidence="4 13" id="KW-0378">Hydrolase</keyword>
<evidence type="ECO:0000256" key="2">
    <source>
        <dbReference type="ARBA" id="ARBA00022670"/>
    </source>
</evidence>
<comment type="similarity">
    <text evidence="1">Belongs to the peptidase S1 family.</text>
</comment>
<evidence type="ECO:0000256" key="7">
    <source>
        <dbReference type="ARBA" id="ARBA00023157"/>
    </source>
</evidence>
<name>A0A7X5ZST9_9PSEU</name>
<gene>
    <name evidence="13" type="ORF">FHU38_004602</name>
</gene>
<keyword evidence="5" id="KW-0720">Serine protease</keyword>
<evidence type="ECO:0000256" key="8">
    <source>
        <dbReference type="PIRSR" id="PIRSR001134-1"/>
    </source>
</evidence>
<feature type="active site" description="Charge relay system" evidence="8">
    <location>
        <position position="222"/>
    </location>
</feature>
<keyword evidence="2" id="KW-0645">Protease</keyword>
<feature type="domain" description="Peptidase S1A alpha-lytic prodomain" evidence="12">
    <location>
        <begin position="118"/>
        <end position="172"/>
    </location>
</feature>
<evidence type="ECO:0000256" key="3">
    <source>
        <dbReference type="ARBA" id="ARBA00022729"/>
    </source>
</evidence>
<dbReference type="InterPro" id="IPR001254">
    <property type="entry name" value="Trypsin_dom"/>
</dbReference>
<dbReference type="Proteomes" id="UP000545493">
    <property type="component" value="Unassembled WGS sequence"/>
</dbReference>
<dbReference type="Gene3D" id="2.40.10.10">
    <property type="entry name" value="Trypsin-like serine proteases"/>
    <property type="match status" value="2"/>
</dbReference>
<feature type="disulfide bond" evidence="9">
    <location>
        <begin position="203"/>
        <end position="223"/>
    </location>
</feature>
<sequence length="363" mass="35986">MRTVSRSAITLAASALALGLLTPTVASATSIEGYSSDVQQAAVAEIASTEGITPAAAEEVLRVQSDSVETLNGALDQLGDRQAGGYLDDSGKPVVNVLDEATAAELAPSGVAARVVDYSAAELRSAREALEAVPAVAHTAIAVDPEANQVVLTVAEEADDAAAADLLAAAARFGDAVRVEHATGGLHKAIYGGEAITGGGSRCSAGFNVNSGGQLYIVDAGHCTGAVSQWNVGPSVAASFPGNDYGLIRNDTGSGPGAVTLWDGSTQAINSAGNATVGQRICKSGSTTGLTCGVVQATNVTVNYSQGAVHQLIQTSASVNSGDSGGALFAGSTALGITSGMGGGSSFFQPVVEALNAYGVSLN</sequence>
<dbReference type="CDD" id="cd21112">
    <property type="entry name" value="alphaLP-like"/>
    <property type="match status" value="1"/>
</dbReference>
<feature type="signal peptide" evidence="10">
    <location>
        <begin position="1"/>
        <end position="28"/>
    </location>
</feature>